<protein>
    <submittedName>
        <fullName evidence="2">Uncharacterized protein</fullName>
    </submittedName>
</protein>
<gene>
    <name evidence="2" type="ORF">DCCM_2927</name>
</gene>
<feature type="transmembrane region" description="Helical" evidence="1">
    <location>
        <begin position="50"/>
        <end position="66"/>
    </location>
</feature>
<sequence>MLEAHLLIQLQGFSCFQNISASFRYYYPLILVARLTIPVMIVAREIIANIVIVASINNILVTIAIGL</sequence>
<evidence type="ECO:0000313" key="3">
    <source>
        <dbReference type="Proteomes" id="UP000239549"/>
    </source>
</evidence>
<name>A0A2L2XHV5_9FIRM</name>
<evidence type="ECO:0000256" key="1">
    <source>
        <dbReference type="SAM" id="Phobius"/>
    </source>
</evidence>
<feature type="transmembrane region" description="Helical" evidence="1">
    <location>
        <begin position="25"/>
        <end position="43"/>
    </location>
</feature>
<reference evidence="3" key="1">
    <citation type="submission" date="2018-02" db="EMBL/GenBank/DDBJ databases">
        <title>Genome sequence of Desulfocucumis palustris strain NAW-5.</title>
        <authorList>
            <person name="Watanabe M."/>
            <person name="Kojima H."/>
            <person name="Fukui M."/>
        </authorList>
    </citation>
    <scope>NUCLEOTIDE SEQUENCE [LARGE SCALE GENOMIC DNA]</scope>
    <source>
        <strain evidence="3">NAW-5</strain>
    </source>
</reference>
<keyword evidence="1" id="KW-0812">Transmembrane</keyword>
<keyword evidence="1" id="KW-1133">Transmembrane helix</keyword>
<keyword evidence="1" id="KW-0472">Membrane</keyword>
<evidence type="ECO:0000313" key="2">
    <source>
        <dbReference type="EMBL" id="GBF33816.1"/>
    </source>
</evidence>
<dbReference type="EMBL" id="BFAV01000121">
    <property type="protein sequence ID" value="GBF33816.1"/>
    <property type="molecule type" value="Genomic_DNA"/>
</dbReference>
<dbReference type="Proteomes" id="UP000239549">
    <property type="component" value="Unassembled WGS sequence"/>
</dbReference>
<organism evidence="2 3">
    <name type="scientific">Desulfocucumis palustris</name>
    <dbReference type="NCBI Taxonomy" id="1898651"/>
    <lineage>
        <taxon>Bacteria</taxon>
        <taxon>Bacillati</taxon>
        <taxon>Bacillota</taxon>
        <taxon>Clostridia</taxon>
        <taxon>Eubacteriales</taxon>
        <taxon>Desulfocucumaceae</taxon>
        <taxon>Desulfocucumis</taxon>
    </lineage>
</organism>
<dbReference type="AlphaFoldDB" id="A0A2L2XHV5"/>
<keyword evidence="3" id="KW-1185">Reference proteome</keyword>
<comment type="caution">
    <text evidence="2">The sequence shown here is derived from an EMBL/GenBank/DDBJ whole genome shotgun (WGS) entry which is preliminary data.</text>
</comment>
<proteinExistence type="predicted"/>
<accession>A0A2L2XHV5</accession>